<dbReference type="InterPro" id="IPR014729">
    <property type="entry name" value="Rossmann-like_a/b/a_fold"/>
</dbReference>
<comment type="similarity">
    <text evidence="1">Belongs to the class-I aminoacyl-tRNA synthetase family.</text>
</comment>
<evidence type="ECO:0000256" key="6">
    <source>
        <dbReference type="ARBA" id="ARBA00022917"/>
    </source>
</evidence>
<keyword evidence="4" id="KW-0547">Nucleotide-binding</keyword>
<gene>
    <name evidence="10" type="ORF">ONB1V03_LOCUS22272</name>
</gene>
<evidence type="ECO:0000256" key="1">
    <source>
        <dbReference type="ARBA" id="ARBA00005594"/>
    </source>
</evidence>
<keyword evidence="6" id="KW-0648">Protein biosynthesis</keyword>
<keyword evidence="5" id="KW-0067">ATP-binding</keyword>
<evidence type="ECO:0000313" key="11">
    <source>
        <dbReference type="Proteomes" id="UP000728032"/>
    </source>
</evidence>
<dbReference type="Gene3D" id="3.40.50.620">
    <property type="entry name" value="HUPs"/>
    <property type="match status" value="1"/>
</dbReference>
<keyword evidence="11" id="KW-1185">Reference proteome</keyword>
<dbReference type="OrthoDB" id="10249672at2759"/>
<dbReference type="EMBL" id="OC963400">
    <property type="protein sequence ID" value="CAD7665715.1"/>
    <property type="molecule type" value="Genomic_DNA"/>
</dbReference>
<feature type="domain" description="Aminoacyl-tRNA synthetase class Ia" evidence="9">
    <location>
        <begin position="20"/>
        <end position="103"/>
    </location>
</feature>
<reference evidence="10" key="1">
    <citation type="submission" date="2020-11" db="EMBL/GenBank/DDBJ databases">
        <authorList>
            <person name="Tran Van P."/>
        </authorList>
    </citation>
    <scope>NUCLEOTIDE SEQUENCE</scope>
</reference>
<dbReference type="Proteomes" id="UP000728032">
    <property type="component" value="Unassembled WGS sequence"/>
</dbReference>
<accession>A0A7R9R100</accession>
<evidence type="ECO:0000259" key="9">
    <source>
        <dbReference type="Pfam" id="PF00133"/>
    </source>
</evidence>
<name>A0A7R9R100_9ACAR</name>
<dbReference type="GO" id="GO:0004823">
    <property type="term" value="F:leucine-tRNA ligase activity"/>
    <property type="evidence" value="ECO:0007669"/>
    <property type="project" value="UniProtKB-EC"/>
</dbReference>
<dbReference type="SUPFAM" id="SSF52374">
    <property type="entry name" value="Nucleotidylyl transferase"/>
    <property type="match status" value="1"/>
</dbReference>
<dbReference type="InterPro" id="IPR004493">
    <property type="entry name" value="Leu-tRNA-synth_Ia_arc/euk"/>
</dbReference>
<dbReference type="AlphaFoldDB" id="A0A7R9R100"/>
<proteinExistence type="inferred from homology"/>
<sequence>MDGPKSTAKLRFFRDMESKMQTKWQTEKTYEVDAPNGHKKSNDEKFLGTFPFPYPNGRIHIGHTFSLSKLEFIVGFWRLKGRRCLLPFGFHLTGTPIKACADKLSREMKDFGFPPQFPDDS</sequence>
<dbReference type="PANTHER" id="PTHR45794:SF1">
    <property type="entry name" value="LEUCINE--TRNA LIGASE, CYTOPLASMIC"/>
    <property type="match status" value="1"/>
</dbReference>
<evidence type="ECO:0000313" key="10">
    <source>
        <dbReference type="EMBL" id="CAD7665715.1"/>
    </source>
</evidence>
<dbReference type="GO" id="GO:0006429">
    <property type="term" value="P:leucyl-tRNA aminoacylation"/>
    <property type="evidence" value="ECO:0007669"/>
    <property type="project" value="InterPro"/>
</dbReference>
<evidence type="ECO:0000256" key="5">
    <source>
        <dbReference type="ARBA" id="ARBA00022840"/>
    </source>
</evidence>
<dbReference type="InterPro" id="IPR002300">
    <property type="entry name" value="aa-tRNA-synth_Ia"/>
</dbReference>
<protein>
    <recommendedName>
        <fullName evidence="2">leucine--tRNA ligase</fullName>
        <ecNumber evidence="2">6.1.1.4</ecNumber>
    </recommendedName>
    <alternativeName>
        <fullName evidence="8">Leucyl-tRNA synthetase</fullName>
    </alternativeName>
</protein>
<dbReference type="EMBL" id="CAJPVJ010048575">
    <property type="protein sequence ID" value="CAG2182851.1"/>
    <property type="molecule type" value="Genomic_DNA"/>
</dbReference>
<evidence type="ECO:0000256" key="4">
    <source>
        <dbReference type="ARBA" id="ARBA00022741"/>
    </source>
</evidence>
<dbReference type="Pfam" id="PF00133">
    <property type="entry name" value="tRNA-synt_1"/>
    <property type="match status" value="1"/>
</dbReference>
<evidence type="ECO:0000256" key="2">
    <source>
        <dbReference type="ARBA" id="ARBA00013164"/>
    </source>
</evidence>
<feature type="non-terminal residue" evidence="10">
    <location>
        <position position="1"/>
    </location>
</feature>
<evidence type="ECO:0000256" key="8">
    <source>
        <dbReference type="ARBA" id="ARBA00030520"/>
    </source>
</evidence>
<organism evidence="10">
    <name type="scientific">Oppiella nova</name>
    <dbReference type="NCBI Taxonomy" id="334625"/>
    <lineage>
        <taxon>Eukaryota</taxon>
        <taxon>Metazoa</taxon>
        <taxon>Ecdysozoa</taxon>
        <taxon>Arthropoda</taxon>
        <taxon>Chelicerata</taxon>
        <taxon>Arachnida</taxon>
        <taxon>Acari</taxon>
        <taxon>Acariformes</taxon>
        <taxon>Sarcoptiformes</taxon>
        <taxon>Oribatida</taxon>
        <taxon>Brachypylina</taxon>
        <taxon>Oppioidea</taxon>
        <taxon>Oppiidae</taxon>
        <taxon>Oppiella</taxon>
    </lineage>
</organism>
<dbReference type="InterPro" id="IPR001412">
    <property type="entry name" value="aa-tRNA-synth_I_CS"/>
</dbReference>
<evidence type="ECO:0000256" key="3">
    <source>
        <dbReference type="ARBA" id="ARBA00022598"/>
    </source>
</evidence>
<dbReference type="GO" id="GO:0005524">
    <property type="term" value="F:ATP binding"/>
    <property type="evidence" value="ECO:0007669"/>
    <property type="project" value="UniProtKB-KW"/>
</dbReference>
<dbReference type="PROSITE" id="PS00178">
    <property type="entry name" value="AA_TRNA_LIGASE_I"/>
    <property type="match status" value="1"/>
</dbReference>
<keyword evidence="7" id="KW-0030">Aminoacyl-tRNA synthetase</keyword>
<keyword evidence="3" id="KW-0436">Ligase</keyword>
<dbReference type="PANTHER" id="PTHR45794">
    <property type="entry name" value="LEUCYL-TRNA SYNTHETASE"/>
    <property type="match status" value="1"/>
</dbReference>
<evidence type="ECO:0000256" key="7">
    <source>
        <dbReference type="ARBA" id="ARBA00023146"/>
    </source>
</evidence>
<dbReference type="EC" id="6.1.1.4" evidence="2"/>